<comment type="caution">
    <text evidence="1">The sequence shown here is derived from an EMBL/GenBank/DDBJ whole genome shotgun (WGS) entry which is preliminary data.</text>
</comment>
<evidence type="ECO:0000313" key="2">
    <source>
        <dbReference type="Proteomes" id="UP001152561"/>
    </source>
</evidence>
<name>A0A9Q1RTR4_9SOLA</name>
<gene>
    <name evidence="1" type="ORF">K7X08_037947</name>
</gene>
<dbReference type="AlphaFoldDB" id="A0A9Q1RTR4"/>
<dbReference type="EMBL" id="JAJAGQ010000002">
    <property type="protein sequence ID" value="KAJ8570975.1"/>
    <property type="molecule type" value="Genomic_DNA"/>
</dbReference>
<proteinExistence type="predicted"/>
<keyword evidence="2" id="KW-1185">Reference proteome</keyword>
<evidence type="ECO:0000313" key="1">
    <source>
        <dbReference type="EMBL" id="KAJ8570975.1"/>
    </source>
</evidence>
<accession>A0A9Q1RTR4</accession>
<sequence>MTQNQLIHCLLLREVVPGEERELWIKLNGCVLSFGIGEFVVITDLKMMSLSMTNQYQLFRQVLARAWIQKFRRREEHYEEEGSSPLKFD</sequence>
<organism evidence="1 2">
    <name type="scientific">Anisodus acutangulus</name>
    <dbReference type="NCBI Taxonomy" id="402998"/>
    <lineage>
        <taxon>Eukaryota</taxon>
        <taxon>Viridiplantae</taxon>
        <taxon>Streptophyta</taxon>
        <taxon>Embryophyta</taxon>
        <taxon>Tracheophyta</taxon>
        <taxon>Spermatophyta</taxon>
        <taxon>Magnoliopsida</taxon>
        <taxon>eudicotyledons</taxon>
        <taxon>Gunneridae</taxon>
        <taxon>Pentapetalae</taxon>
        <taxon>asterids</taxon>
        <taxon>lamiids</taxon>
        <taxon>Solanales</taxon>
        <taxon>Solanaceae</taxon>
        <taxon>Solanoideae</taxon>
        <taxon>Hyoscyameae</taxon>
        <taxon>Anisodus</taxon>
    </lineage>
</organism>
<protein>
    <submittedName>
        <fullName evidence="1">Uncharacterized protein</fullName>
    </submittedName>
</protein>
<reference evidence="2" key="1">
    <citation type="journal article" date="2023" name="Proc. Natl. Acad. Sci. U.S.A.">
        <title>Genomic and structural basis for evolution of tropane alkaloid biosynthesis.</title>
        <authorList>
            <person name="Wanga Y.-J."/>
            <person name="Taina T."/>
            <person name="Yua J.-Y."/>
            <person name="Lia J."/>
            <person name="Xua B."/>
            <person name="Chenc J."/>
            <person name="D'Auriad J.C."/>
            <person name="Huanga J.-P."/>
            <person name="Huanga S.-X."/>
        </authorList>
    </citation>
    <scope>NUCLEOTIDE SEQUENCE [LARGE SCALE GENOMIC DNA]</scope>
    <source>
        <strain evidence="2">cv. KIB-2019</strain>
    </source>
</reference>
<dbReference type="Proteomes" id="UP001152561">
    <property type="component" value="Unassembled WGS sequence"/>
</dbReference>
<dbReference type="OrthoDB" id="1750169at2759"/>